<dbReference type="InterPro" id="IPR000847">
    <property type="entry name" value="LysR_HTH_N"/>
</dbReference>
<dbReference type="InterPro" id="IPR036388">
    <property type="entry name" value="WH-like_DNA-bd_sf"/>
</dbReference>
<gene>
    <name evidence="6" type="ORF">RM590_33605</name>
</gene>
<dbReference type="Pfam" id="PF03466">
    <property type="entry name" value="LysR_substrate"/>
    <property type="match status" value="1"/>
</dbReference>
<dbReference type="InterPro" id="IPR005119">
    <property type="entry name" value="LysR_subst-bd"/>
</dbReference>
<dbReference type="PANTHER" id="PTHR30419">
    <property type="entry name" value="HTH-TYPE TRANSCRIPTIONAL REGULATOR YBHD"/>
    <property type="match status" value="1"/>
</dbReference>
<reference evidence="7" key="1">
    <citation type="submission" date="2023-07" db="EMBL/GenBank/DDBJ databases">
        <title>30 novel species of actinomycetes from the DSMZ collection.</title>
        <authorList>
            <person name="Nouioui I."/>
        </authorList>
    </citation>
    <scope>NUCLEOTIDE SEQUENCE [LARGE SCALE GENOMIC DNA]</scope>
    <source>
        <strain evidence="7">DSM 44938</strain>
    </source>
</reference>
<keyword evidence="4" id="KW-0804">Transcription</keyword>
<keyword evidence="7" id="KW-1185">Reference proteome</keyword>
<evidence type="ECO:0000256" key="3">
    <source>
        <dbReference type="ARBA" id="ARBA00023125"/>
    </source>
</evidence>
<evidence type="ECO:0000256" key="4">
    <source>
        <dbReference type="ARBA" id="ARBA00023163"/>
    </source>
</evidence>
<dbReference type="Proteomes" id="UP001183246">
    <property type="component" value="Unassembled WGS sequence"/>
</dbReference>
<dbReference type="Gene3D" id="3.40.190.10">
    <property type="entry name" value="Periplasmic binding protein-like II"/>
    <property type="match status" value="2"/>
</dbReference>
<comment type="caution">
    <text evidence="6">The sequence shown here is derived from an EMBL/GenBank/DDBJ whole genome shotgun (WGS) entry which is preliminary data.</text>
</comment>
<evidence type="ECO:0000259" key="5">
    <source>
        <dbReference type="PROSITE" id="PS50931"/>
    </source>
</evidence>
<evidence type="ECO:0000313" key="7">
    <source>
        <dbReference type="Proteomes" id="UP001183246"/>
    </source>
</evidence>
<dbReference type="Pfam" id="PF00126">
    <property type="entry name" value="HTH_1"/>
    <property type="match status" value="1"/>
</dbReference>
<evidence type="ECO:0000313" key="6">
    <source>
        <dbReference type="EMBL" id="MDT0347470.1"/>
    </source>
</evidence>
<dbReference type="CDD" id="cd05466">
    <property type="entry name" value="PBP2_LTTR_substrate"/>
    <property type="match status" value="1"/>
</dbReference>
<protein>
    <submittedName>
        <fullName evidence="6">LysR family transcriptional regulator</fullName>
    </submittedName>
</protein>
<organism evidence="6 7">
    <name type="scientific">Streptomyces litchfieldiae</name>
    <dbReference type="NCBI Taxonomy" id="3075543"/>
    <lineage>
        <taxon>Bacteria</taxon>
        <taxon>Bacillati</taxon>
        <taxon>Actinomycetota</taxon>
        <taxon>Actinomycetes</taxon>
        <taxon>Kitasatosporales</taxon>
        <taxon>Streptomycetaceae</taxon>
        <taxon>Streptomyces</taxon>
    </lineage>
</organism>
<keyword evidence="3" id="KW-0238">DNA-binding</keyword>
<sequence>MESQKDREAPLDARQLEYFLAIAEHGGFNKAAAALHVAQPSLSQAMANLEADLGVALFHRVGRGVVLSDAALELLEPSRRVLRDLAAVRDTAAALAGLHGGTVEVATMPSPGIEPLTTLIHRFAEVHPRVTVSTRAAFTADEVMTLVRDGACELGLLGSATPVHPSGLDVLHVEEQPFVVVAMPGGEIEDDVAMRPENLAGQRLIASRPGSLMRSLVDGITTDDGAGTRVVSVVDHRTSILPLVLSGVGVAILPSSWTRLARRCGAAVAPIKHTARLHVALVSLPAHLTPGARALLGLTRAYTRRGNPDAT</sequence>
<keyword evidence="2" id="KW-0805">Transcription regulation</keyword>
<dbReference type="InterPro" id="IPR050950">
    <property type="entry name" value="HTH-type_LysR_regulators"/>
</dbReference>
<comment type="similarity">
    <text evidence="1">Belongs to the LysR transcriptional regulatory family.</text>
</comment>
<dbReference type="PRINTS" id="PR00039">
    <property type="entry name" value="HTHLYSR"/>
</dbReference>
<evidence type="ECO:0000256" key="1">
    <source>
        <dbReference type="ARBA" id="ARBA00009437"/>
    </source>
</evidence>
<dbReference type="SUPFAM" id="SSF46785">
    <property type="entry name" value="Winged helix' DNA-binding domain"/>
    <property type="match status" value="1"/>
</dbReference>
<name>A0ABU2N120_9ACTN</name>
<dbReference type="RefSeq" id="WP_311708596.1">
    <property type="nucleotide sequence ID" value="NZ_JAVREL010000033.1"/>
</dbReference>
<feature type="domain" description="HTH lysR-type" evidence="5">
    <location>
        <begin position="11"/>
        <end position="68"/>
    </location>
</feature>
<dbReference type="EMBL" id="JAVREL010000033">
    <property type="protein sequence ID" value="MDT0347470.1"/>
    <property type="molecule type" value="Genomic_DNA"/>
</dbReference>
<dbReference type="PROSITE" id="PS50931">
    <property type="entry name" value="HTH_LYSR"/>
    <property type="match status" value="1"/>
</dbReference>
<evidence type="ECO:0000256" key="2">
    <source>
        <dbReference type="ARBA" id="ARBA00023015"/>
    </source>
</evidence>
<accession>A0ABU2N120</accession>
<dbReference type="SUPFAM" id="SSF53850">
    <property type="entry name" value="Periplasmic binding protein-like II"/>
    <property type="match status" value="1"/>
</dbReference>
<dbReference type="Gene3D" id="1.10.10.10">
    <property type="entry name" value="Winged helix-like DNA-binding domain superfamily/Winged helix DNA-binding domain"/>
    <property type="match status" value="1"/>
</dbReference>
<proteinExistence type="inferred from homology"/>
<dbReference type="InterPro" id="IPR036390">
    <property type="entry name" value="WH_DNA-bd_sf"/>
</dbReference>